<reference evidence="1 2" key="1">
    <citation type="submission" date="2021-03" db="EMBL/GenBank/DDBJ databases">
        <title>Sequencing the genomes of 1000 actinobacteria strains.</title>
        <authorList>
            <person name="Klenk H.-P."/>
        </authorList>
    </citation>
    <scope>NUCLEOTIDE SEQUENCE [LARGE SCALE GENOMIC DNA]</scope>
    <source>
        <strain evidence="1 2">DSM 44580</strain>
    </source>
</reference>
<evidence type="ECO:0008006" key="3">
    <source>
        <dbReference type="Google" id="ProtNLM"/>
    </source>
</evidence>
<proteinExistence type="predicted"/>
<dbReference type="Proteomes" id="UP001519363">
    <property type="component" value="Unassembled WGS sequence"/>
</dbReference>
<organism evidence="1 2">
    <name type="scientific">Crossiella equi</name>
    <dbReference type="NCBI Taxonomy" id="130796"/>
    <lineage>
        <taxon>Bacteria</taxon>
        <taxon>Bacillati</taxon>
        <taxon>Actinomycetota</taxon>
        <taxon>Actinomycetes</taxon>
        <taxon>Pseudonocardiales</taxon>
        <taxon>Pseudonocardiaceae</taxon>
        <taxon>Crossiella</taxon>
    </lineage>
</organism>
<dbReference type="RefSeq" id="WP_209707702.1">
    <property type="nucleotide sequence ID" value="NZ_JAGIOO010000001.1"/>
</dbReference>
<dbReference type="EMBL" id="JAGIOO010000001">
    <property type="protein sequence ID" value="MBP2479150.1"/>
    <property type="molecule type" value="Genomic_DNA"/>
</dbReference>
<comment type="caution">
    <text evidence="1">The sequence shown here is derived from an EMBL/GenBank/DDBJ whole genome shotgun (WGS) entry which is preliminary data.</text>
</comment>
<name>A0ABS5ARG8_9PSEU</name>
<evidence type="ECO:0000313" key="1">
    <source>
        <dbReference type="EMBL" id="MBP2479150.1"/>
    </source>
</evidence>
<keyword evidence="2" id="KW-1185">Reference proteome</keyword>
<accession>A0ABS5ARG8</accession>
<protein>
    <recommendedName>
        <fullName evidence="3">DUF4034 domain-containing protein</fullName>
    </recommendedName>
</protein>
<gene>
    <name evidence="1" type="ORF">JOF53_008022</name>
</gene>
<sequence length="329" mass="37085">MPSTFMKILRVLRDIKISSDAGPADPEFKAAESDLYGGDLDKARTLVAGTRDDHEMRDIRVGKISEILVRHVDELAKLTAANPDDPDLQLLLGATRIKHAWKVRTGKLAKDVTREQFEEFWYLLGGAHDPLMAAAELLPADPVPWDEMQWRGLGLQVDRGELDDLWAEITARNPSFYGAHYSRVQVLCEKWQGSHREVLEFTQDVANTAPAGEPLGALVVAAHLEVQTAKGVDPREYFRRGDLPEQLTTVSDNWLATLRPHARNVEAHHLLGMGLYLAGQTERARDHFSRVSPKSVTDGLPWSYIGYHYDKLDYRSVRKSLGLRMKESR</sequence>
<evidence type="ECO:0000313" key="2">
    <source>
        <dbReference type="Proteomes" id="UP001519363"/>
    </source>
</evidence>